<keyword evidence="4" id="KW-1185">Reference proteome</keyword>
<evidence type="ECO:0000313" key="3">
    <source>
        <dbReference type="EMBL" id="OQE26541.1"/>
    </source>
</evidence>
<dbReference type="AlphaFoldDB" id="A0A1V6TJT9"/>
<evidence type="ECO:0000259" key="2">
    <source>
        <dbReference type="Pfam" id="PF00656"/>
    </source>
</evidence>
<dbReference type="OrthoDB" id="3223806at2759"/>
<accession>A0A1V6TJT9</accession>
<reference evidence="4" key="1">
    <citation type="journal article" date="2017" name="Nat. Microbiol.">
        <title>Global analysis of biosynthetic gene clusters reveals vast potential of secondary metabolite production in Penicillium species.</title>
        <authorList>
            <person name="Nielsen J.C."/>
            <person name="Grijseels S."/>
            <person name="Prigent S."/>
            <person name="Ji B."/>
            <person name="Dainat J."/>
            <person name="Nielsen K.F."/>
            <person name="Frisvad J.C."/>
            <person name="Workman M."/>
            <person name="Nielsen J."/>
        </authorList>
    </citation>
    <scope>NUCLEOTIDE SEQUENCE [LARGE SCALE GENOMIC DNA]</scope>
    <source>
        <strain evidence="4">IBT 24891</strain>
    </source>
</reference>
<dbReference type="Proteomes" id="UP000191285">
    <property type="component" value="Unassembled WGS sequence"/>
</dbReference>
<comment type="caution">
    <text evidence="3">The sequence shown here is derived from an EMBL/GenBank/DDBJ whole genome shotgun (WGS) entry which is preliminary data.</text>
</comment>
<name>A0A1V6TJT9_9EURO</name>
<dbReference type="Pfam" id="PF00656">
    <property type="entry name" value="Peptidase_C14"/>
    <property type="match status" value="1"/>
</dbReference>
<dbReference type="InterPro" id="IPR050452">
    <property type="entry name" value="Metacaspase"/>
</dbReference>
<dbReference type="GO" id="GO:0004197">
    <property type="term" value="F:cysteine-type endopeptidase activity"/>
    <property type="evidence" value="ECO:0007669"/>
    <property type="project" value="InterPro"/>
</dbReference>
<comment type="similarity">
    <text evidence="1">Belongs to the peptidase C14B family.</text>
</comment>
<gene>
    <name evidence="3" type="ORF">PENSTE_c005G08565</name>
</gene>
<evidence type="ECO:0000313" key="4">
    <source>
        <dbReference type="Proteomes" id="UP000191285"/>
    </source>
</evidence>
<dbReference type="Gene3D" id="3.40.50.1460">
    <property type="match status" value="1"/>
</dbReference>
<evidence type="ECO:0000256" key="1">
    <source>
        <dbReference type="ARBA" id="ARBA00009005"/>
    </source>
</evidence>
<proteinExistence type="inferred from homology"/>
<dbReference type="EMBL" id="MLKD01000005">
    <property type="protein sequence ID" value="OQE26541.1"/>
    <property type="molecule type" value="Genomic_DNA"/>
</dbReference>
<dbReference type="GO" id="GO:0006508">
    <property type="term" value="P:proteolysis"/>
    <property type="evidence" value="ECO:0007669"/>
    <property type="project" value="InterPro"/>
</dbReference>
<sequence length="644" mass="72490">MAMRYVILIGIDAYPQDSRPLKSCVNDVEMISYRLNRDEVASQTYTLTARSEGHSAAPSSVENSMPKPTYQNLLSKFDEVINRAKANDLVYIHFSGHGTRSKPDNELSHASGDLALVLLDGEKGDQIRYLWGSTFALFLKAMVDKGLVLTVVLDCCFSASVYRDDDSEIRFLPFDKNIGRKQDTEELDYENYFSGNKSRGVSLLPNWLINPSGHAILVACGPHEVAKSLSTENERLCGALSYFLCQALDECGGLSVKHSDIYTNIRANFRASWPKQNPVLYGNRTQSFFGLPSDQPERCTIAIVEIDGGLHLQAGMAHGICMGDLFAISLVQTPKTSKEQLIGQISKIKALTSEISLLHAESRVVDATGWVATPIKQHILHKFPIQVASTLPNREMLISTLRGRNLVVQEDSSKEDNCFFQLRMNTLQHYEVIDRLGQPVYLNLSHMQQGQATDKDIADVLEHLLRYTAFKELTNVSLRAKFRESFCISIIDPSGNTLNPGQDLVVEHEKPVKFTFRLQIENIGHDVIYIFVYSLGAFWEVQNVYRGTYEALPPRNMQSGFGGIFRKKIEASFPPELIEQGQRECKDIFKVIVTSQPTAFDFLELPRIGDVLKTRSSRMVTSHRRNDSTQEWAAFNFPVRSVLR</sequence>
<dbReference type="PANTHER" id="PTHR48104:SF30">
    <property type="entry name" value="METACASPASE-1"/>
    <property type="match status" value="1"/>
</dbReference>
<dbReference type="InterPro" id="IPR011600">
    <property type="entry name" value="Pept_C14_caspase"/>
</dbReference>
<protein>
    <recommendedName>
        <fullName evidence="2">Peptidase C14 caspase domain-containing protein</fullName>
    </recommendedName>
</protein>
<dbReference type="GO" id="GO:0005737">
    <property type="term" value="C:cytoplasm"/>
    <property type="evidence" value="ECO:0007669"/>
    <property type="project" value="TreeGrafter"/>
</dbReference>
<dbReference type="PANTHER" id="PTHR48104">
    <property type="entry name" value="METACASPASE-4"/>
    <property type="match status" value="1"/>
</dbReference>
<feature type="domain" description="Peptidase C14 caspase" evidence="2">
    <location>
        <begin position="4"/>
        <end position="288"/>
    </location>
</feature>
<organism evidence="3 4">
    <name type="scientific">Penicillium steckii</name>
    <dbReference type="NCBI Taxonomy" id="303698"/>
    <lineage>
        <taxon>Eukaryota</taxon>
        <taxon>Fungi</taxon>
        <taxon>Dikarya</taxon>
        <taxon>Ascomycota</taxon>
        <taxon>Pezizomycotina</taxon>
        <taxon>Eurotiomycetes</taxon>
        <taxon>Eurotiomycetidae</taxon>
        <taxon>Eurotiales</taxon>
        <taxon>Aspergillaceae</taxon>
        <taxon>Penicillium</taxon>
    </lineage>
</organism>